<name>A0ABX2A416_9MICO</name>
<dbReference type="RefSeq" id="WP_171783788.1">
    <property type="nucleotide sequence ID" value="NZ_BAAAML010000009.1"/>
</dbReference>
<evidence type="ECO:0000256" key="2">
    <source>
        <dbReference type="SAM" id="SignalP"/>
    </source>
</evidence>
<evidence type="ECO:0000313" key="5">
    <source>
        <dbReference type="Proteomes" id="UP000757540"/>
    </source>
</evidence>
<organism evidence="4 5">
    <name type="scientific">Isoptericola halotolerans</name>
    <dbReference type="NCBI Taxonomy" id="300560"/>
    <lineage>
        <taxon>Bacteria</taxon>
        <taxon>Bacillati</taxon>
        <taxon>Actinomycetota</taxon>
        <taxon>Actinomycetes</taxon>
        <taxon>Micrococcales</taxon>
        <taxon>Promicromonosporaceae</taxon>
        <taxon>Isoptericola</taxon>
    </lineage>
</organism>
<gene>
    <name evidence="4" type="ORF">HDG69_002177</name>
</gene>
<dbReference type="Proteomes" id="UP000757540">
    <property type="component" value="Unassembled WGS sequence"/>
</dbReference>
<feature type="region of interest" description="Disordered" evidence="1">
    <location>
        <begin position="23"/>
        <end position="76"/>
    </location>
</feature>
<proteinExistence type="predicted"/>
<feature type="signal peptide" evidence="2">
    <location>
        <begin position="1"/>
        <end position="19"/>
    </location>
</feature>
<sequence length="319" mass="32891">MRRLVRPLAALSLATAVVAGPVPQLGASADPSCDGSTTGGISAGCEDPPGGGGPGEESGGPGGGGGGGGPRVCSVPGVEGEDDFVVDCETSAGVWSNDRLCYLQVVDPPPPKSDDVWDGNDEGVIVQCSPSEAYCNSLDPNPGAACVRPNTRWEAQPPAVLDPPDPAELARQAFASLALDPIDIGIVPEDEPGRIGLVGLPVWMWVENPDERTFGPDEASASDQGLTVTVRAEVDRIVWDLGDGTTVTCTGPGSPFEDRFAGEPSPDCGHRYTRQGEFEVTATSYWTATWSGGGQSGELSADRTTSTTVRVGELQVVAQ</sequence>
<reference evidence="4 5" key="1">
    <citation type="submission" date="2020-05" db="EMBL/GenBank/DDBJ databases">
        <title>Genomic Encyclopedia of Type Strains, Phase III (KMG-III): the genomes of soil and plant-associated and newly described type strains.</title>
        <authorList>
            <person name="Whitman W."/>
        </authorList>
    </citation>
    <scope>NUCLEOTIDE SEQUENCE [LARGE SCALE GENOMIC DNA]</scope>
    <source>
        <strain evidence="4 5">KCTC 19046</strain>
    </source>
</reference>
<keyword evidence="5" id="KW-1185">Reference proteome</keyword>
<accession>A0ABX2A416</accession>
<feature type="compositionally biased region" description="Gly residues" evidence="1">
    <location>
        <begin position="49"/>
        <end position="70"/>
    </location>
</feature>
<evidence type="ECO:0000313" key="4">
    <source>
        <dbReference type="EMBL" id="NOV97602.1"/>
    </source>
</evidence>
<dbReference type="PROSITE" id="PS50093">
    <property type="entry name" value="PKD"/>
    <property type="match status" value="1"/>
</dbReference>
<evidence type="ECO:0000256" key="1">
    <source>
        <dbReference type="SAM" id="MobiDB-lite"/>
    </source>
</evidence>
<dbReference type="EMBL" id="JABEZU010000002">
    <property type="protein sequence ID" value="NOV97602.1"/>
    <property type="molecule type" value="Genomic_DNA"/>
</dbReference>
<evidence type="ECO:0000259" key="3">
    <source>
        <dbReference type="PROSITE" id="PS50093"/>
    </source>
</evidence>
<comment type="caution">
    <text evidence="4">The sequence shown here is derived from an EMBL/GenBank/DDBJ whole genome shotgun (WGS) entry which is preliminary data.</text>
</comment>
<feature type="chain" id="PRO_5046915376" description="PKD domain-containing protein" evidence="2">
    <location>
        <begin position="20"/>
        <end position="319"/>
    </location>
</feature>
<keyword evidence="2" id="KW-0732">Signal</keyword>
<protein>
    <recommendedName>
        <fullName evidence="3">PKD domain-containing protein</fullName>
    </recommendedName>
</protein>
<dbReference type="InterPro" id="IPR000601">
    <property type="entry name" value="PKD_dom"/>
</dbReference>
<feature type="domain" description="PKD" evidence="3">
    <location>
        <begin position="239"/>
        <end position="283"/>
    </location>
</feature>